<evidence type="ECO:0000256" key="2">
    <source>
        <dbReference type="ARBA" id="ARBA00022485"/>
    </source>
</evidence>
<dbReference type="SUPFAM" id="SSF54862">
    <property type="entry name" value="4Fe-4S ferredoxins"/>
    <property type="match status" value="2"/>
</dbReference>
<evidence type="ECO:0000256" key="1">
    <source>
        <dbReference type="ARBA" id="ARBA00022448"/>
    </source>
</evidence>
<evidence type="ECO:0000256" key="4">
    <source>
        <dbReference type="ARBA" id="ARBA00022737"/>
    </source>
</evidence>
<keyword evidence="2" id="KW-0004">4Fe-4S</keyword>
<gene>
    <name evidence="9" type="ORF">AB1E22_21505</name>
</gene>
<dbReference type="RefSeq" id="WP_367597245.1">
    <property type="nucleotide sequence ID" value="NZ_JBFMVT010000002.1"/>
</dbReference>
<evidence type="ECO:0000256" key="5">
    <source>
        <dbReference type="ARBA" id="ARBA00022982"/>
    </source>
</evidence>
<evidence type="ECO:0000259" key="8">
    <source>
        <dbReference type="PROSITE" id="PS51379"/>
    </source>
</evidence>
<feature type="domain" description="4Fe-4S ferredoxin-type" evidence="8">
    <location>
        <begin position="209"/>
        <end position="236"/>
    </location>
</feature>
<proteinExistence type="predicted"/>
<evidence type="ECO:0000313" key="9">
    <source>
        <dbReference type="EMBL" id="MEW7315252.1"/>
    </source>
</evidence>
<keyword evidence="10" id="KW-1185">Reference proteome</keyword>
<dbReference type="Pfam" id="PF12838">
    <property type="entry name" value="Fer4_7"/>
    <property type="match status" value="2"/>
</dbReference>
<protein>
    <submittedName>
        <fullName evidence="9">4Fe-4S dicluster domain-containing protein</fullName>
    </submittedName>
</protein>
<evidence type="ECO:0000256" key="6">
    <source>
        <dbReference type="ARBA" id="ARBA00023004"/>
    </source>
</evidence>
<keyword evidence="1" id="KW-0813">Transport</keyword>
<feature type="domain" description="4Fe-4S ferredoxin-type" evidence="8">
    <location>
        <begin position="43"/>
        <end position="72"/>
    </location>
</feature>
<dbReference type="EMBL" id="JBFMVT010000002">
    <property type="protein sequence ID" value="MEW7315252.1"/>
    <property type="molecule type" value="Genomic_DNA"/>
</dbReference>
<name>A0ABV3P0B4_9ENTR</name>
<feature type="domain" description="4Fe-4S ferredoxin-type" evidence="8">
    <location>
        <begin position="178"/>
        <end position="207"/>
    </location>
</feature>
<keyword evidence="3" id="KW-0479">Metal-binding</keyword>
<keyword evidence="4" id="KW-0677">Repeat</keyword>
<evidence type="ECO:0000256" key="3">
    <source>
        <dbReference type="ARBA" id="ARBA00022723"/>
    </source>
</evidence>
<keyword evidence="6" id="KW-0408">Iron</keyword>
<keyword evidence="5" id="KW-0249">Electron transport</keyword>
<dbReference type="PANTHER" id="PTHR43687">
    <property type="entry name" value="ADENYLYLSULFATE REDUCTASE, BETA SUBUNIT"/>
    <property type="match status" value="1"/>
</dbReference>
<dbReference type="Proteomes" id="UP001555342">
    <property type="component" value="Unassembled WGS sequence"/>
</dbReference>
<dbReference type="InterPro" id="IPR017900">
    <property type="entry name" value="4Fe4S_Fe_S_CS"/>
</dbReference>
<evidence type="ECO:0000256" key="7">
    <source>
        <dbReference type="ARBA" id="ARBA00023014"/>
    </source>
</evidence>
<dbReference type="PANTHER" id="PTHR43687:SF6">
    <property type="entry name" value="L-ASPARTATE SEMIALDEHYDE SULFURTRANSFERASE IRON-SULFUR SUBUNIT"/>
    <property type="match status" value="1"/>
</dbReference>
<accession>A0ABV3P0B4</accession>
<dbReference type="InterPro" id="IPR017896">
    <property type="entry name" value="4Fe4S_Fe-S-bd"/>
</dbReference>
<dbReference type="PROSITE" id="PS00198">
    <property type="entry name" value="4FE4S_FER_1"/>
    <property type="match status" value="2"/>
</dbReference>
<dbReference type="Gene3D" id="3.30.70.20">
    <property type="match status" value="2"/>
</dbReference>
<comment type="caution">
    <text evidence="9">The sequence shown here is derived from an EMBL/GenBank/DDBJ whole genome shotgun (WGS) entry which is preliminary data.</text>
</comment>
<keyword evidence="7" id="KW-0411">Iron-sulfur</keyword>
<organism evidence="9 10">
    <name type="scientific">Buttiauxella gaviniae</name>
    <dbReference type="NCBI Taxonomy" id="82990"/>
    <lineage>
        <taxon>Bacteria</taxon>
        <taxon>Pseudomonadati</taxon>
        <taxon>Pseudomonadota</taxon>
        <taxon>Gammaproteobacteria</taxon>
        <taxon>Enterobacterales</taxon>
        <taxon>Enterobacteriaceae</taxon>
        <taxon>Buttiauxella</taxon>
    </lineage>
</organism>
<dbReference type="InterPro" id="IPR050572">
    <property type="entry name" value="Fe-S_Ferredoxin"/>
</dbReference>
<sequence length="281" mass="30733">MTFSALDARPVIGRACLHRQLRSSRCEACLNACPLGAITLEEDRIQLDADSCTSCGNCLFVCPTAAIENLPAPTRSISGSTLVGPLSVVPPTVEELLAWHSEQGIRSVETDPLTSPGWLMAIAALNLRLKQLGEPLWFIVPPEEKAINSGRRRWLQIRKKEVLTAGISAPSAFNKSSFTLTLDKNRCYLCGACSRICPKKALEISDENFTVNHANCSGCQACIDVCLPQALQRVENMASEVTQHALTLAQCKTCHHTFRAWSNNVPECPVCQRHGFGMREA</sequence>
<evidence type="ECO:0000313" key="10">
    <source>
        <dbReference type="Proteomes" id="UP001555342"/>
    </source>
</evidence>
<dbReference type="PROSITE" id="PS51379">
    <property type="entry name" value="4FE4S_FER_2"/>
    <property type="match status" value="3"/>
</dbReference>
<reference evidence="9 10" key="1">
    <citation type="submission" date="2024-07" db="EMBL/GenBank/DDBJ databases">
        <authorList>
            <person name="Wang L."/>
        </authorList>
    </citation>
    <scope>NUCLEOTIDE SEQUENCE [LARGE SCALE GENOMIC DNA]</scope>
    <source>
        <strain evidence="9 10">WL359</strain>
    </source>
</reference>